<dbReference type="AlphaFoldDB" id="A0A7G2EZN6"/>
<keyword evidence="1" id="KW-0175">Coiled coil</keyword>
<accession>A0A7G2EZN6</accession>
<feature type="coiled-coil region" evidence="1">
    <location>
        <begin position="56"/>
        <end position="83"/>
    </location>
</feature>
<dbReference type="EMBL" id="LR881469">
    <property type="protein sequence ID" value="CAD5328810.1"/>
    <property type="molecule type" value="Genomic_DNA"/>
</dbReference>
<name>A0A7G2EZN6_ARATH</name>
<protein>
    <submittedName>
        <fullName evidence="2">(thale cress) hypothetical protein</fullName>
    </submittedName>
</protein>
<organism evidence="2 3">
    <name type="scientific">Arabidopsis thaliana</name>
    <name type="common">Mouse-ear cress</name>
    <dbReference type="NCBI Taxonomy" id="3702"/>
    <lineage>
        <taxon>Eukaryota</taxon>
        <taxon>Viridiplantae</taxon>
        <taxon>Streptophyta</taxon>
        <taxon>Embryophyta</taxon>
        <taxon>Tracheophyta</taxon>
        <taxon>Spermatophyta</taxon>
        <taxon>Magnoliopsida</taxon>
        <taxon>eudicotyledons</taxon>
        <taxon>Gunneridae</taxon>
        <taxon>Pentapetalae</taxon>
        <taxon>rosids</taxon>
        <taxon>malvids</taxon>
        <taxon>Brassicales</taxon>
        <taxon>Brassicaceae</taxon>
        <taxon>Camelineae</taxon>
        <taxon>Arabidopsis</taxon>
    </lineage>
</organism>
<evidence type="ECO:0000313" key="2">
    <source>
        <dbReference type="EMBL" id="CAD5328810.1"/>
    </source>
</evidence>
<dbReference type="Proteomes" id="UP000516314">
    <property type="component" value="Chromosome 4"/>
</dbReference>
<gene>
    <name evidence="2" type="ORF">AT9943_LOCUS16437</name>
</gene>
<reference evidence="2 3" key="1">
    <citation type="submission" date="2020-09" db="EMBL/GenBank/DDBJ databases">
        <authorList>
            <person name="Ashkenazy H."/>
        </authorList>
    </citation>
    <scope>NUCLEOTIDE SEQUENCE [LARGE SCALE GENOMIC DNA]</scope>
    <source>
        <strain evidence="3">cv. Cdm-0</strain>
    </source>
</reference>
<sequence>MAIFTKPESALKRTDADALEEEALDVDDFEADKKPEDLQPSVVYQQRLLEERKIYENEQQREVERLKSDLKEKKRLARMLDNKEIFRVIRLRQPEFERLRSERSILVK</sequence>
<proteinExistence type="predicted"/>
<evidence type="ECO:0000256" key="1">
    <source>
        <dbReference type="SAM" id="Coils"/>
    </source>
</evidence>
<evidence type="ECO:0000313" key="3">
    <source>
        <dbReference type="Proteomes" id="UP000516314"/>
    </source>
</evidence>